<dbReference type="Proteomes" id="UP000467006">
    <property type="component" value="Chromosome"/>
</dbReference>
<proteinExistence type="predicted"/>
<keyword evidence="2" id="KW-1185">Reference proteome</keyword>
<dbReference type="KEGG" id="mdu:MDUV_05860"/>
<accession>A0A7I7JV24</accession>
<organism evidence="1 2">
    <name type="scientific">Mycolicibacterium duvalii</name>
    <dbReference type="NCBI Taxonomy" id="39688"/>
    <lineage>
        <taxon>Bacteria</taxon>
        <taxon>Bacillati</taxon>
        <taxon>Actinomycetota</taxon>
        <taxon>Actinomycetes</taxon>
        <taxon>Mycobacteriales</taxon>
        <taxon>Mycobacteriaceae</taxon>
        <taxon>Mycolicibacterium</taxon>
    </lineage>
</organism>
<dbReference type="AlphaFoldDB" id="A0A7I7JV24"/>
<dbReference type="AntiFam" id="ANF00178">
    <property type="entry name" value="Shadow ORF (opposite dhbF)"/>
</dbReference>
<dbReference type="EMBL" id="AP022563">
    <property type="protein sequence ID" value="BBX15726.1"/>
    <property type="molecule type" value="Genomic_DNA"/>
</dbReference>
<gene>
    <name evidence="1" type="ORF">MDUV_05860</name>
</gene>
<reference evidence="1 2" key="1">
    <citation type="journal article" date="2019" name="Emerg. Microbes Infect.">
        <title>Comprehensive subspecies identification of 175 nontuberculous mycobacteria species based on 7547 genomic profiles.</title>
        <authorList>
            <person name="Matsumoto Y."/>
            <person name="Kinjo T."/>
            <person name="Motooka D."/>
            <person name="Nabeya D."/>
            <person name="Jung N."/>
            <person name="Uechi K."/>
            <person name="Horii T."/>
            <person name="Iida T."/>
            <person name="Fujita J."/>
            <person name="Nakamura S."/>
        </authorList>
    </citation>
    <scope>NUCLEOTIDE SEQUENCE [LARGE SCALE GENOMIC DNA]</scope>
    <source>
        <strain evidence="1 2">JCM 6396</strain>
    </source>
</reference>
<evidence type="ECO:0000313" key="2">
    <source>
        <dbReference type="Proteomes" id="UP000467006"/>
    </source>
</evidence>
<protein>
    <submittedName>
        <fullName evidence="1">Uncharacterized protein</fullName>
    </submittedName>
</protein>
<sequence>MHQRSDRGTVRGDMVHHTDQNVLLLGESEQRGPQRRLGGEIEIVTRHLVGGAADVGIRPPGGVDDLPAPMRSRGNVDDFLTRHTGGDREQGAQRFVAGHDVIERGAESVRVELSTQLKGHGHVVDRRGSLQLVDDPHPLLRERQRDHGGAVERHQGLSAVGRIDEQGCQPGNGGRIEKCAHRQIGVECSVHRRDEAHGQDAVSAEIEERIIHPDPVDVEELSEQAGQRLFGGRRGGPVCLAVDELGCGKSPGVELAVDRQRQALEHDDRGRHHVRRQSVPETLPDGDGIYCSAAGFGDITDESFDSGIVLAGDDDGMLDTVDVGERRTYLPEFDAVPADLDLLVGAAEVVQLPVAVPAHEVAGAVHPAAGSAEGARHEP</sequence>
<evidence type="ECO:0000313" key="1">
    <source>
        <dbReference type="EMBL" id="BBX15726.1"/>
    </source>
</evidence>
<name>A0A7I7JV24_9MYCO</name>